<dbReference type="InterPro" id="IPR004020">
    <property type="entry name" value="DAPIN"/>
</dbReference>
<dbReference type="InterPro" id="IPR011029">
    <property type="entry name" value="DEATH-like_dom_sf"/>
</dbReference>
<evidence type="ECO:0000259" key="2">
    <source>
        <dbReference type="PROSITE" id="PS50824"/>
    </source>
</evidence>
<keyword evidence="4" id="KW-1185">Reference proteome</keyword>
<protein>
    <recommendedName>
        <fullName evidence="2">Pyrin domain-containing protein</fullName>
    </recommendedName>
</protein>
<evidence type="ECO:0000256" key="1">
    <source>
        <dbReference type="SAM" id="Coils"/>
    </source>
</evidence>
<dbReference type="Gene3D" id="1.10.533.10">
    <property type="entry name" value="Death Domain, Fas"/>
    <property type="match status" value="2"/>
</dbReference>
<dbReference type="AlphaFoldDB" id="A0A3P9C9C0"/>
<dbReference type="GeneTree" id="ENSGT01110000268473"/>
<dbReference type="Ensembl" id="ENSMZET00005019243.1">
    <property type="protein sequence ID" value="ENSMZEP00005018644.1"/>
    <property type="gene ID" value="ENSMZEG00005013997.1"/>
</dbReference>
<proteinExistence type="predicted"/>
<feature type="domain" description="Pyrin" evidence="2">
    <location>
        <begin position="14"/>
        <end position="66"/>
    </location>
</feature>
<reference evidence="3 4" key="1">
    <citation type="journal article" date="2014" name="Nature">
        <title>The genomic substrate for adaptive radiation in African cichlid fish.</title>
        <authorList>
            <person name="Brawand D."/>
            <person name="Wagner C.E."/>
            <person name="Li Y.I."/>
            <person name="Malinsky M."/>
            <person name="Keller I."/>
            <person name="Fan S."/>
            <person name="Simakov O."/>
            <person name="Ng A.Y."/>
            <person name="Lim Z.W."/>
            <person name="Bezault E."/>
            <person name="Turner-Maier J."/>
            <person name="Johnson J."/>
            <person name="Alcazar R."/>
            <person name="Noh H.J."/>
            <person name="Russell P."/>
            <person name="Aken B."/>
            <person name="Alfoldi J."/>
            <person name="Amemiya C."/>
            <person name="Azzouzi N."/>
            <person name="Baroiller J.F."/>
            <person name="Barloy-Hubler F."/>
            <person name="Berlin A."/>
            <person name="Bloomquist R."/>
            <person name="Carleton K.L."/>
            <person name="Conte M.A."/>
            <person name="D'Cotta H."/>
            <person name="Eshel O."/>
            <person name="Gaffney L."/>
            <person name="Galibert F."/>
            <person name="Gante H.F."/>
            <person name="Gnerre S."/>
            <person name="Greuter L."/>
            <person name="Guyon R."/>
            <person name="Haddad N.S."/>
            <person name="Haerty W."/>
            <person name="Harris R.M."/>
            <person name="Hofmann H.A."/>
            <person name="Hourlier T."/>
            <person name="Hulata G."/>
            <person name="Jaffe D.B."/>
            <person name="Lara M."/>
            <person name="Lee A.P."/>
            <person name="MacCallum I."/>
            <person name="Mwaiko S."/>
            <person name="Nikaido M."/>
            <person name="Nishihara H."/>
            <person name="Ozouf-Costaz C."/>
            <person name="Penman D.J."/>
            <person name="Przybylski D."/>
            <person name="Rakotomanga M."/>
            <person name="Renn S.C.P."/>
            <person name="Ribeiro F.J."/>
            <person name="Ron M."/>
            <person name="Salzburger W."/>
            <person name="Sanchez-Pulido L."/>
            <person name="Santos M.E."/>
            <person name="Searle S."/>
            <person name="Sharpe T."/>
            <person name="Swofford R."/>
            <person name="Tan F.J."/>
            <person name="Williams L."/>
            <person name="Young S."/>
            <person name="Yin S."/>
            <person name="Okada N."/>
            <person name="Kocher T.D."/>
            <person name="Miska E.A."/>
            <person name="Lander E.S."/>
            <person name="Venkatesh B."/>
            <person name="Fernald R.D."/>
            <person name="Meyer A."/>
            <person name="Ponting C.P."/>
            <person name="Streelman J.T."/>
            <person name="Lindblad-Toh K."/>
            <person name="Seehausen O."/>
            <person name="Di Palma F."/>
        </authorList>
    </citation>
    <scope>NUCLEOTIDE SEQUENCE</scope>
</reference>
<dbReference type="Pfam" id="PF02758">
    <property type="entry name" value="PYRIN"/>
    <property type="match status" value="2"/>
</dbReference>
<dbReference type="Proteomes" id="UP000265160">
    <property type="component" value="LG23"/>
</dbReference>
<dbReference type="SUPFAM" id="SSF47986">
    <property type="entry name" value="DEATH domain"/>
    <property type="match status" value="2"/>
</dbReference>
<sequence length="292" mass="33861">LASLPCALPSDYTLGTEELKNFKWCLQNVTESRDGFKPIKKSRLENADRLDTVDLMVQMYDTKTAAVTKKILKKIKRNEGLLFRGNIKAVPVVLNNNENESIIEISESDEVSNATILKAILNLEKRVDEQLADLSVQCKQASTMLASLAKAVQFNSEEVKECKQKVRELERRNEQLTKDNYDLKERVREQERYKMRWCLRIKGLEEKRDEDPIQENKLTKAERHAMVDLMVQKYEISGAVEVMESVLLKISRNDLVEKPTLGLVCTRDGTIPLFYVRYRFRYHKFGYLPIPI</sequence>
<reference evidence="3" key="2">
    <citation type="submission" date="2025-08" db="UniProtKB">
        <authorList>
            <consortium name="Ensembl"/>
        </authorList>
    </citation>
    <scope>IDENTIFICATION</scope>
</reference>
<keyword evidence="1" id="KW-0175">Coiled coil</keyword>
<feature type="coiled-coil region" evidence="1">
    <location>
        <begin position="152"/>
        <end position="186"/>
    </location>
</feature>
<name>A0A3P9C9C0_9CICH</name>
<dbReference type="SMART" id="SM01289">
    <property type="entry name" value="PYRIN"/>
    <property type="match status" value="2"/>
</dbReference>
<evidence type="ECO:0000313" key="4">
    <source>
        <dbReference type="Proteomes" id="UP000265160"/>
    </source>
</evidence>
<reference evidence="3" key="3">
    <citation type="submission" date="2025-09" db="UniProtKB">
        <authorList>
            <consortium name="Ensembl"/>
        </authorList>
    </citation>
    <scope>IDENTIFICATION</scope>
</reference>
<organism evidence="3 4">
    <name type="scientific">Maylandia zebra</name>
    <name type="common">zebra mbuna</name>
    <dbReference type="NCBI Taxonomy" id="106582"/>
    <lineage>
        <taxon>Eukaryota</taxon>
        <taxon>Metazoa</taxon>
        <taxon>Chordata</taxon>
        <taxon>Craniata</taxon>
        <taxon>Vertebrata</taxon>
        <taxon>Euteleostomi</taxon>
        <taxon>Actinopterygii</taxon>
        <taxon>Neopterygii</taxon>
        <taxon>Teleostei</taxon>
        <taxon>Neoteleostei</taxon>
        <taxon>Acanthomorphata</taxon>
        <taxon>Ovalentaria</taxon>
        <taxon>Cichlomorphae</taxon>
        <taxon>Cichliformes</taxon>
        <taxon>Cichlidae</taxon>
        <taxon>African cichlids</taxon>
        <taxon>Pseudocrenilabrinae</taxon>
        <taxon>Haplochromini</taxon>
        <taxon>Maylandia</taxon>
        <taxon>Maylandia zebra complex</taxon>
    </lineage>
</organism>
<evidence type="ECO:0000313" key="3">
    <source>
        <dbReference type="Ensembl" id="ENSMZEP00005018644.1"/>
    </source>
</evidence>
<accession>A0A3P9C9C0</accession>
<dbReference type="PROSITE" id="PS50824">
    <property type="entry name" value="DAPIN"/>
    <property type="match status" value="1"/>
</dbReference>